<feature type="coiled-coil region" evidence="8">
    <location>
        <begin position="36"/>
        <end position="63"/>
    </location>
</feature>
<protein>
    <recommendedName>
        <fullName evidence="9">DDE Tnp4 domain-containing protein</fullName>
    </recommendedName>
</protein>
<name>A0ABR3NL64_9TELE</name>
<reference evidence="10 11" key="1">
    <citation type="submission" date="2023-09" db="EMBL/GenBank/DDBJ databases">
        <authorList>
            <person name="Wang M."/>
        </authorList>
    </citation>
    <scope>NUCLEOTIDE SEQUENCE [LARGE SCALE GENOMIC DNA]</scope>
    <source>
        <strain evidence="10">GT-2023</strain>
        <tissue evidence="10">Liver</tissue>
    </source>
</reference>
<comment type="cofactor">
    <cofactor evidence="1">
        <name>a divalent metal cation</name>
        <dbReference type="ChEBI" id="CHEBI:60240"/>
    </cofactor>
</comment>
<evidence type="ECO:0000259" key="9">
    <source>
        <dbReference type="Pfam" id="PF13359"/>
    </source>
</evidence>
<feature type="domain" description="DDE Tnp4" evidence="9">
    <location>
        <begin position="226"/>
        <end position="392"/>
    </location>
</feature>
<evidence type="ECO:0000256" key="8">
    <source>
        <dbReference type="SAM" id="Coils"/>
    </source>
</evidence>
<dbReference type="PANTHER" id="PTHR22930">
    <property type="match status" value="1"/>
</dbReference>
<evidence type="ECO:0000313" key="10">
    <source>
        <dbReference type="EMBL" id="KAL1277418.1"/>
    </source>
</evidence>
<evidence type="ECO:0000256" key="3">
    <source>
        <dbReference type="ARBA" id="ARBA00006958"/>
    </source>
</evidence>
<dbReference type="InterPro" id="IPR027806">
    <property type="entry name" value="HARBI1_dom"/>
</dbReference>
<organism evidence="10 11">
    <name type="scientific">Cirrhinus molitorella</name>
    <name type="common">mud carp</name>
    <dbReference type="NCBI Taxonomy" id="172907"/>
    <lineage>
        <taxon>Eukaryota</taxon>
        <taxon>Metazoa</taxon>
        <taxon>Chordata</taxon>
        <taxon>Craniata</taxon>
        <taxon>Vertebrata</taxon>
        <taxon>Euteleostomi</taxon>
        <taxon>Actinopterygii</taxon>
        <taxon>Neopterygii</taxon>
        <taxon>Teleostei</taxon>
        <taxon>Ostariophysi</taxon>
        <taxon>Cypriniformes</taxon>
        <taxon>Cyprinidae</taxon>
        <taxon>Labeoninae</taxon>
        <taxon>Labeonini</taxon>
        <taxon>Cirrhinus</taxon>
    </lineage>
</organism>
<evidence type="ECO:0000256" key="1">
    <source>
        <dbReference type="ARBA" id="ARBA00001968"/>
    </source>
</evidence>
<evidence type="ECO:0000256" key="7">
    <source>
        <dbReference type="ARBA" id="ARBA00023242"/>
    </source>
</evidence>
<keyword evidence="11" id="KW-1185">Reference proteome</keyword>
<evidence type="ECO:0000256" key="5">
    <source>
        <dbReference type="ARBA" id="ARBA00022723"/>
    </source>
</evidence>
<keyword evidence="8" id="KW-0175">Coiled coil</keyword>
<accession>A0ABR3NL64</accession>
<evidence type="ECO:0000313" key="11">
    <source>
        <dbReference type="Proteomes" id="UP001558613"/>
    </source>
</evidence>
<keyword evidence="5" id="KW-0479">Metal-binding</keyword>
<dbReference type="EMBL" id="JAYMGO010000003">
    <property type="protein sequence ID" value="KAL1277418.1"/>
    <property type="molecule type" value="Genomic_DNA"/>
</dbReference>
<keyword evidence="4" id="KW-0540">Nuclease</keyword>
<comment type="subcellular location">
    <subcellularLocation>
        <location evidence="2">Nucleus</location>
    </subcellularLocation>
</comment>
<comment type="similarity">
    <text evidence="3">Belongs to the HARBI1 family.</text>
</comment>
<gene>
    <name evidence="10" type="ORF">QQF64_024091</name>
</gene>
<keyword evidence="7" id="KW-0539">Nucleus</keyword>
<proteinExistence type="inferred from homology"/>
<evidence type="ECO:0000256" key="4">
    <source>
        <dbReference type="ARBA" id="ARBA00022722"/>
    </source>
</evidence>
<evidence type="ECO:0000256" key="6">
    <source>
        <dbReference type="ARBA" id="ARBA00022801"/>
    </source>
</evidence>
<dbReference type="Pfam" id="PF13359">
    <property type="entry name" value="DDE_Tnp_4"/>
    <property type="match status" value="1"/>
</dbReference>
<dbReference type="PANTHER" id="PTHR22930:SF206">
    <property type="entry name" value="NUCLEASE HARBI1"/>
    <property type="match status" value="1"/>
</dbReference>
<dbReference type="Proteomes" id="UP001558613">
    <property type="component" value="Unassembled WGS sequence"/>
</dbReference>
<keyword evidence="6" id="KW-0378">Hydrolase</keyword>
<dbReference type="InterPro" id="IPR045249">
    <property type="entry name" value="HARBI1-like"/>
</dbReference>
<evidence type="ECO:0000256" key="2">
    <source>
        <dbReference type="ARBA" id="ARBA00004123"/>
    </source>
</evidence>
<comment type="caution">
    <text evidence="10">The sequence shown here is derived from an EMBL/GenBank/DDBJ whole genome shotgun (WGS) entry which is preliminary data.</text>
</comment>
<sequence>MIEQNGGGHYSIQMYEDFDDEKKKRGKSYKRRMKIVKLLELVMNTLEAKLAESRKQYETARLRAWRRHRMRKTTALFTRLVQLDSGKRLWILRRPQGAVFWSHVLENFSEDQWRQHFRMSRTTFEYLLQLVERSLRRKTTNWRKPIEPRRRLAIVLWWYATPGEYRTISCLFGVGLSTVCTLVHEVTATLKRKLLKRFISLPREEALQKTPHGFAERGYPMCAGAIDGSHVPIIAPQEDAASYYNRKGWHSIGLQAVADHNFCFTDVYVGWPGRTHDARVLSNSPIFKMAEEQGGYLFPRENSIAVNAVEVPVHLIGDAAYPLKNWLMKGFTNHQALTPQQQLYNYRLSSARMVVENAFGRLKGRWRCLLKRNDVDTALMSDVVAVCCVLHNICELNKEMFLLTGTLTDVLQGLLKMCFREWRA</sequence>